<dbReference type="SUPFAM" id="SSF103088">
    <property type="entry name" value="OmpA-like"/>
    <property type="match status" value="1"/>
</dbReference>
<reference evidence="9" key="1">
    <citation type="submission" date="2020-07" db="EMBL/GenBank/DDBJ databases">
        <title>Description of Mycobacterium gordonae subsp. intergordonae subsp.nov. and Mycobacterium gordonae subsp. gordonae subsp. nov.</title>
        <authorList>
            <person name="Yu X."/>
        </authorList>
    </citation>
    <scope>NUCLEOTIDE SEQUENCE [LARGE SCALE GENOMIC DNA]</scope>
    <source>
        <strain evidence="9">24</strain>
    </source>
</reference>
<protein>
    <submittedName>
        <fullName evidence="8">OmpA family protein</fullName>
    </submittedName>
</protein>
<evidence type="ECO:0000256" key="4">
    <source>
        <dbReference type="PROSITE-ProRule" id="PRU00473"/>
    </source>
</evidence>
<evidence type="ECO:0000256" key="6">
    <source>
        <dbReference type="SAM" id="Phobius"/>
    </source>
</evidence>
<comment type="subcellular location">
    <subcellularLocation>
        <location evidence="1">Cell outer membrane</location>
    </subcellularLocation>
</comment>
<dbReference type="RefSeq" id="WP_180915271.1">
    <property type="nucleotide sequence ID" value="NZ_CP059165.1"/>
</dbReference>
<keyword evidence="2 4" id="KW-0472">Membrane</keyword>
<dbReference type="Pfam" id="PF21923">
    <property type="entry name" value="BON_like"/>
    <property type="match status" value="1"/>
</dbReference>
<reference evidence="9" key="3">
    <citation type="submission" date="2023-07" db="EMBL/GenBank/DDBJ databases">
        <title>Description of Mycobacterium gordonae subsp. intergordonae subsp.nov. and Mycobacterium gordonae subsp. gordonae subsp. nov.</title>
        <authorList>
            <person name="Huang H."/>
        </authorList>
    </citation>
    <scope>NUCLEOTIDE SEQUENCE [LARGE SCALE GENOMIC DNA]</scope>
    <source>
        <strain evidence="9">24</strain>
    </source>
</reference>
<evidence type="ECO:0000313" key="9">
    <source>
        <dbReference type="Proteomes" id="UP000510682"/>
    </source>
</evidence>
<dbReference type="Pfam" id="PF04972">
    <property type="entry name" value="BON"/>
    <property type="match status" value="1"/>
</dbReference>
<dbReference type="Proteomes" id="UP000510682">
    <property type="component" value="Chromosome"/>
</dbReference>
<accession>A0A7D6HZX0</accession>
<gene>
    <name evidence="8" type="ORF">H0P51_23755</name>
</gene>
<proteinExistence type="predicted"/>
<feature type="transmembrane region" description="Helical" evidence="6">
    <location>
        <begin position="36"/>
        <end position="54"/>
    </location>
</feature>
<evidence type="ECO:0000256" key="2">
    <source>
        <dbReference type="ARBA" id="ARBA00023136"/>
    </source>
</evidence>
<dbReference type="EMBL" id="CP059165">
    <property type="protein sequence ID" value="QLL06694.1"/>
    <property type="molecule type" value="Genomic_DNA"/>
</dbReference>
<feature type="region of interest" description="Disordered" evidence="5">
    <location>
        <begin position="1"/>
        <end position="29"/>
    </location>
</feature>
<evidence type="ECO:0000259" key="7">
    <source>
        <dbReference type="PROSITE" id="PS51123"/>
    </source>
</evidence>
<evidence type="ECO:0000256" key="1">
    <source>
        <dbReference type="ARBA" id="ARBA00004442"/>
    </source>
</evidence>
<dbReference type="Gene3D" id="3.30.1330.60">
    <property type="entry name" value="OmpA-like domain"/>
    <property type="match status" value="1"/>
</dbReference>
<keyword evidence="3" id="KW-0998">Cell outer membrane</keyword>
<dbReference type="InterPro" id="IPR006664">
    <property type="entry name" value="OMP_bac"/>
</dbReference>
<dbReference type="InterPro" id="IPR036737">
    <property type="entry name" value="OmpA-like_sf"/>
</dbReference>
<evidence type="ECO:0000256" key="5">
    <source>
        <dbReference type="SAM" id="MobiDB-lite"/>
    </source>
</evidence>
<dbReference type="Gene3D" id="3.40.1520.20">
    <property type="match status" value="1"/>
</dbReference>
<dbReference type="GO" id="GO:0009279">
    <property type="term" value="C:cell outer membrane"/>
    <property type="evidence" value="ECO:0007669"/>
    <property type="project" value="UniProtKB-SubCell"/>
</dbReference>
<dbReference type="PRINTS" id="PR01021">
    <property type="entry name" value="OMPADOMAIN"/>
</dbReference>
<dbReference type="KEGG" id="mgor:H0P51_23755"/>
<dbReference type="InterPro" id="IPR006665">
    <property type="entry name" value="OmpA-like"/>
</dbReference>
<dbReference type="InterPro" id="IPR050330">
    <property type="entry name" value="Bact_OuterMem_StrucFunc"/>
</dbReference>
<feature type="domain" description="OmpA-like" evidence="7">
    <location>
        <begin position="231"/>
        <end position="345"/>
    </location>
</feature>
<dbReference type="PROSITE" id="PS51123">
    <property type="entry name" value="OMPA_2"/>
    <property type="match status" value="1"/>
</dbReference>
<dbReference type="PANTHER" id="PTHR30329:SF21">
    <property type="entry name" value="LIPOPROTEIN YIAD-RELATED"/>
    <property type="match status" value="1"/>
</dbReference>
<dbReference type="InterPro" id="IPR054121">
    <property type="entry name" value="ArfA_BON-like"/>
</dbReference>
<dbReference type="PANTHER" id="PTHR30329">
    <property type="entry name" value="STATOR ELEMENT OF FLAGELLAR MOTOR COMPLEX"/>
    <property type="match status" value="1"/>
</dbReference>
<dbReference type="Pfam" id="PF00691">
    <property type="entry name" value="OmpA"/>
    <property type="match status" value="1"/>
</dbReference>
<name>A0A7D6HZX0_9MYCO</name>
<evidence type="ECO:0000313" key="8">
    <source>
        <dbReference type="EMBL" id="QLL06694.1"/>
    </source>
</evidence>
<keyword evidence="6" id="KW-1133">Transmembrane helix</keyword>
<sequence length="345" mass="35293">MVGSKLGVGEAPAPADTVDQAPNTSRFRRERPGRPWLIGVVAIPILLALIGYGADGRPLAVNGPTGDLPTLTSPTTSVSVAPSLSLALLSISRTGNSVTLIGDVPDDASKAALMKSLKGLLAPGVNVIDQVRIDPLVHALDFAIADQVFAAGAPIPDFNLTVEKDTVTLSGTATSRDQKDAVARAVEGAWPNVNVINRILAKTQITPSAPAPLGAPPAAGPPAPATCNDLQAAINALTRGPLAFGADGVSLTTQDTEILIRVADKLKTCPTARVTVNGYTDNAGAEAINIPLSTQRATAVAEFLIANGVVRDRVTAKGLGSANPIASNDTAEGRAKNRRAELVVG</sequence>
<organism evidence="8 9">
    <name type="scientific">Mycobacterium vicinigordonae</name>
    <dbReference type="NCBI Taxonomy" id="1719132"/>
    <lineage>
        <taxon>Bacteria</taxon>
        <taxon>Bacillati</taxon>
        <taxon>Actinomycetota</taxon>
        <taxon>Actinomycetes</taxon>
        <taxon>Mycobacteriales</taxon>
        <taxon>Mycobacteriaceae</taxon>
        <taxon>Mycobacterium</taxon>
    </lineage>
</organism>
<dbReference type="CDD" id="cd07185">
    <property type="entry name" value="OmpA_C-like"/>
    <property type="match status" value="1"/>
</dbReference>
<keyword evidence="6" id="KW-0812">Transmembrane</keyword>
<dbReference type="InterPro" id="IPR007055">
    <property type="entry name" value="BON_dom"/>
</dbReference>
<dbReference type="AlphaFoldDB" id="A0A7D6HZX0"/>
<evidence type="ECO:0000256" key="3">
    <source>
        <dbReference type="ARBA" id="ARBA00023237"/>
    </source>
</evidence>
<reference evidence="8 9" key="2">
    <citation type="submission" date="2020-07" db="EMBL/GenBank/DDBJ databases">
        <authorList>
            <person name="Yu X."/>
        </authorList>
    </citation>
    <scope>NUCLEOTIDE SEQUENCE [LARGE SCALE GENOMIC DNA]</scope>
    <source>
        <strain evidence="9">24</strain>
    </source>
</reference>
<keyword evidence="9" id="KW-1185">Reference proteome</keyword>